<keyword evidence="1" id="KW-0812">Transmembrane</keyword>
<feature type="transmembrane region" description="Helical" evidence="1">
    <location>
        <begin position="726"/>
        <end position="744"/>
    </location>
</feature>
<gene>
    <name evidence="2" type="ORF">N7G274_002966</name>
</gene>
<organism evidence="2 3">
    <name type="scientific">Stereocaulon virgatum</name>
    <dbReference type="NCBI Taxonomy" id="373712"/>
    <lineage>
        <taxon>Eukaryota</taxon>
        <taxon>Fungi</taxon>
        <taxon>Dikarya</taxon>
        <taxon>Ascomycota</taxon>
        <taxon>Pezizomycotina</taxon>
        <taxon>Lecanoromycetes</taxon>
        <taxon>OSLEUM clade</taxon>
        <taxon>Lecanoromycetidae</taxon>
        <taxon>Lecanorales</taxon>
        <taxon>Lecanorineae</taxon>
        <taxon>Stereocaulaceae</taxon>
        <taxon>Stereocaulon</taxon>
    </lineage>
</organism>
<proteinExistence type="predicted"/>
<evidence type="ECO:0000256" key="1">
    <source>
        <dbReference type="SAM" id="Phobius"/>
    </source>
</evidence>
<comment type="caution">
    <text evidence="2">The sequence shown here is derived from an EMBL/GenBank/DDBJ whole genome shotgun (WGS) entry which is preliminary data.</text>
</comment>
<evidence type="ECO:0000313" key="2">
    <source>
        <dbReference type="EMBL" id="KAL2044261.1"/>
    </source>
</evidence>
<reference evidence="2 3" key="1">
    <citation type="submission" date="2024-09" db="EMBL/GenBank/DDBJ databases">
        <title>Rethinking Asexuality: The Enigmatic Case of Functional Sexual Genes in Lepraria (Stereocaulaceae).</title>
        <authorList>
            <person name="Doellman M."/>
            <person name="Sun Y."/>
            <person name="Barcenas-Pena A."/>
            <person name="Lumbsch H.T."/>
            <person name="Grewe F."/>
        </authorList>
    </citation>
    <scope>NUCLEOTIDE SEQUENCE [LARGE SCALE GENOMIC DNA]</scope>
    <source>
        <strain evidence="2 3">Mercado 3170</strain>
    </source>
</reference>
<sequence length="951" mass="100906">MTLSEGTLGVLKAVSSPLVGLVADPIATLLLEELVDIALGPDVETMFWEAVGGKLEDVGTLLLTLVEKVLDAAIEIGLSVFVEASVGPVAATVLSSLDKTLNPLGSTILLVLERGMLDTMNVTAPVPLIKEVLDLIVDIRLLVLAKKVPDAVVGTLLLMLVRVALDTVSVGDPMLLVEETLGAAVDMEVLSNVREPLFRMVIKVLLSPAEAEVVPTFERRLVALTEEKLEPSIVKVALVLGEDTVPKSLVVEIPSESMLEMPNTIVDITVVGSVVEAIVLTPDMLELSLGEVLVLLVPNVETMVTFPISEREEELEDPSDVKLSLVEALKAFPPRVEINVLGPMAEEVTLGLLIEPLAARIEVTVRGLLVDRAALISLMETSVNPLVELLATLVEVIVTGPVKDNTNTDPLVEGPVIDSGPDAIVEMLVSVLKVSIVEKLIVTEAALEAFIIAPLVKTGLNGLKGTSDDENTVTGAIVEAVVLGPPVVGPAANREVLDPLIVTLPFKIAEVAMVRGLLFAAVVPGPLVKEVSLAFANITSVPDVLGENIGLDWLNRLPLLEIVLSLLIVVLLLSNVVVVNVALDEIASIVLSTVPPSVAVPSLLEGPGTAWLTTIVFPPDKIYPLVNVLTVTGTVFDWLAEILLAVPELLLLVKVMSVLALVEAGFVRVVLLTRLALVESALEETLLILEDMLPLVTPSLTILDFEFIGTLLLVELVLPNDRLIEILLMLAEILALFTVVLILAELLPLARVGLVELLLTLVEIVILVIVILTLVEMLPLAGIGLAVIMLALPDFKLLLTVVLMLAEILRLAGVGLVELLLTLVEIVLLVIVILTLIEMLPLAGIGLAVIILALPDLKVLLTVVLILAELVPLADIGLAVIRIVLAELKLLLTVVLMLAELLPLADIGLAVIILALTELEALLIVVLMLAKLLSSADVALIKVLSALAELL</sequence>
<name>A0ABR4AFH2_9LECA</name>
<keyword evidence="1" id="KW-0472">Membrane</keyword>
<dbReference type="Proteomes" id="UP001590950">
    <property type="component" value="Unassembled WGS sequence"/>
</dbReference>
<keyword evidence="1" id="KW-1133">Transmembrane helix</keyword>
<feature type="transmembrane region" description="Helical" evidence="1">
    <location>
        <begin position="622"/>
        <end position="644"/>
    </location>
</feature>
<dbReference type="EMBL" id="JBEFKJ010000009">
    <property type="protein sequence ID" value="KAL2044261.1"/>
    <property type="molecule type" value="Genomic_DNA"/>
</dbReference>
<feature type="transmembrane region" description="Helical" evidence="1">
    <location>
        <begin position="651"/>
        <end position="672"/>
    </location>
</feature>
<accession>A0ABR4AFH2</accession>
<feature type="transmembrane region" description="Helical" evidence="1">
    <location>
        <begin position="562"/>
        <end position="583"/>
    </location>
</feature>
<protein>
    <submittedName>
        <fullName evidence="2">Uncharacterized protein</fullName>
    </submittedName>
</protein>
<feature type="transmembrane region" description="Helical" evidence="1">
    <location>
        <begin position="890"/>
        <end position="914"/>
    </location>
</feature>
<evidence type="ECO:0000313" key="3">
    <source>
        <dbReference type="Proteomes" id="UP001590950"/>
    </source>
</evidence>
<keyword evidence="3" id="KW-1185">Reference proteome</keyword>